<name>A0ABT9IYF7_9BACL</name>
<feature type="compositionally biased region" description="Low complexity" evidence="1">
    <location>
        <begin position="173"/>
        <end position="183"/>
    </location>
</feature>
<evidence type="ECO:0000313" key="2">
    <source>
        <dbReference type="EMBL" id="MDP5274390.1"/>
    </source>
</evidence>
<evidence type="ECO:0000313" key="3">
    <source>
        <dbReference type="Proteomes" id="UP001231941"/>
    </source>
</evidence>
<accession>A0ABT9IYF7</accession>
<gene>
    <name evidence="2" type="ORF">Q5Y73_09735</name>
</gene>
<organism evidence="2 3">
    <name type="scientific">Chengkuizengella axinellae</name>
    <dbReference type="NCBI Taxonomy" id="3064388"/>
    <lineage>
        <taxon>Bacteria</taxon>
        <taxon>Bacillati</taxon>
        <taxon>Bacillota</taxon>
        <taxon>Bacilli</taxon>
        <taxon>Bacillales</taxon>
        <taxon>Paenibacillaceae</taxon>
        <taxon>Chengkuizengella</taxon>
    </lineage>
</organism>
<dbReference type="Proteomes" id="UP001231941">
    <property type="component" value="Unassembled WGS sequence"/>
</dbReference>
<comment type="caution">
    <text evidence="2">The sequence shown here is derived from an EMBL/GenBank/DDBJ whole genome shotgun (WGS) entry which is preliminary data.</text>
</comment>
<protein>
    <recommendedName>
        <fullName evidence="4">DUF4352 domain-containing protein</fullName>
    </recommendedName>
</protein>
<evidence type="ECO:0000256" key="1">
    <source>
        <dbReference type="SAM" id="MobiDB-lite"/>
    </source>
</evidence>
<evidence type="ECO:0008006" key="4">
    <source>
        <dbReference type="Google" id="ProtNLM"/>
    </source>
</evidence>
<sequence length="270" mass="30695">MLKKALIFILLVLVSVSIISIVSSYTKAEVDNQASFTITNSENSLITVPNLIEKTINPDEDKEFKIKVTNHTDQTINFNDIDPVKTGNIEISLKDKSIQSGKTKKLEFSIDVTGEVADGEEFNIEFPIEATWSNGEAKFITTIDLKIEKPEKEENDENQGDEQGNENDDNQNDVEQGNDNYNEQGDEQGNDNDNQLDDEQGNDNDNDKKDDDQDNDDDKDKKDDDKDNDNDNDKKDDDQDNNDEKDKKDDDKENDNDNDKKDDDQDNNDE</sequence>
<feature type="compositionally biased region" description="Acidic residues" evidence="1">
    <location>
        <begin position="153"/>
        <end position="172"/>
    </location>
</feature>
<reference evidence="2 3" key="1">
    <citation type="submission" date="2023-08" db="EMBL/GenBank/DDBJ databases">
        <authorList>
            <person name="Park J.-S."/>
        </authorList>
    </citation>
    <scope>NUCLEOTIDE SEQUENCE [LARGE SCALE GENOMIC DNA]</scope>
    <source>
        <strain evidence="2 3">2205SS18-9</strain>
    </source>
</reference>
<proteinExistence type="predicted"/>
<feature type="compositionally biased region" description="Basic and acidic residues" evidence="1">
    <location>
        <begin position="218"/>
        <end position="263"/>
    </location>
</feature>
<feature type="region of interest" description="Disordered" evidence="1">
    <location>
        <begin position="145"/>
        <end position="270"/>
    </location>
</feature>
<dbReference type="RefSeq" id="WP_305991701.1">
    <property type="nucleotide sequence ID" value="NZ_JAVAMP010000003.1"/>
</dbReference>
<feature type="compositionally biased region" description="Acidic residues" evidence="1">
    <location>
        <begin position="184"/>
        <end position="204"/>
    </location>
</feature>
<keyword evidence="3" id="KW-1185">Reference proteome</keyword>
<dbReference type="EMBL" id="JAVAMP010000003">
    <property type="protein sequence ID" value="MDP5274390.1"/>
    <property type="molecule type" value="Genomic_DNA"/>
</dbReference>